<evidence type="ECO:0000313" key="2">
    <source>
        <dbReference type="Proteomes" id="UP000022910"/>
    </source>
</evidence>
<name>A0A015KKJ4_RHIIW</name>
<sequence length="358" mass="41623">MMVYEITSSTSSCSSSQQDFIFDSLDANKQAFIECIKVIEANIEDIIINKANEKEKKWWIDGNYKFIDENRLPLILMENVTYDEFEKKCEKATASKFWEYRDKNVIIIELPKGDYEVAHREFIRQFIRQDPQDIVRDIGSKRFKGSKGSSKQADVSLVPKYLPNLPKYLSDSEGNTWPTIICETASTQSLKSIIQKTTKFWLAPNRVEDIIIFKLWPSKLGRNQNRNLLRRLTCYKFCRRTSPKDVCGNYQPIQVIEFGTINSDGNPYYGCSTLGSCTLSISPHCIYKGCTYPYPLTDDVVIDLFSIQQEIFAVMKKDVIRKDIIRKVVIRKDVIRKDVMKKNVMKKGVMKKRFIKKK</sequence>
<dbReference type="OrthoDB" id="76567at2759"/>
<accession>A0A015KKJ4</accession>
<protein>
    <submittedName>
        <fullName evidence="1">Uncharacterized protein</fullName>
    </submittedName>
</protein>
<reference evidence="1 2" key="1">
    <citation type="submission" date="2014-02" db="EMBL/GenBank/DDBJ databases">
        <title>Single nucleus genome sequencing reveals high similarity among nuclei of an endomycorrhizal fungus.</title>
        <authorList>
            <person name="Lin K."/>
            <person name="Geurts R."/>
            <person name="Zhang Z."/>
            <person name="Limpens E."/>
            <person name="Saunders D.G."/>
            <person name="Mu D."/>
            <person name="Pang E."/>
            <person name="Cao H."/>
            <person name="Cha H."/>
            <person name="Lin T."/>
            <person name="Zhou Q."/>
            <person name="Shang Y."/>
            <person name="Li Y."/>
            <person name="Ivanov S."/>
            <person name="Sharma T."/>
            <person name="Velzen R.V."/>
            <person name="Ruijter N.D."/>
            <person name="Aanen D.K."/>
            <person name="Win J."/>
            <person name="Kamoun S."/>
            <person name="Bisseling T."/>
            <person name="Huang S."/>
        </authorList>
    </citation>
    <scope>NUCLEOTIDE SEQUENCE [LARGE SCALE GENOMIC DNA]</scope>
    <source>
        <strain evidence="2">DAOM197198w</strain>
    </source>
</reference>
<evidence type="ECO:0000313" key="1">
    <source>
        <dbReference type="EMBL" id="EXX68079.1"/>
    </source>
</evidence>
<dbReference type="HOGENOM" id="CLU_075629_0_0_1"/>
<dbReference type="STRING" id="1432141.A0A015KKJ4"/>
<dbReference type="EMBL" id="JEMT01017422">
    <property type="protein sequence ID" value="EXX68079.1"/>
    <property type="molecule type" value="Genomic_DNA"/>
</dbReference>
<dbReference type="AlphaFoldDB" id="A0A015KKJ4"/>
<gene>
    <name evidence="1" type="ORF">RirG_108280</name>
</gene>
<proteinExistence type="predicted"/>
<organism evidence="1 2">
    <name type="scientific">Rhizophagus irregularis (strain DAOM 197198w)</name>
    <name type="common">Glomus intraradices</name>
    <dbReference type="NCBI Taxonomy" id="1432141"/>
    <lineage>
        <taxon>Eukaryota</taxon>
        <taxon>Fungi</taxon>
        <taxon>Fungi incertae sedis</taxon>
        <taxon>Mucoromycota</taxon>
        <taxon>Glomeromycotina</taxon>
        <taxon>Glomeromycetes</taxon>
        <taxon>Glomerales</taxon>
        <taxon>Glomeraceae</taxon>
        <taxon>Rhizophagus</taxon>
    </lineage>
</organism>
<comment type="caution">
    <text evidence="1">The sequence shown here is derived from an EMBL/GenBank/DDBJ whole genome shotgun (WGS) entry which is preliminary data.</text>
</comment>
<dbReference type="Proteomes" id="UP000022910">
    <property type="component" value="Unassembled WGS sequence"/>
</dbReference>
<keyword evidence="2" id="KW-1185">Reference proteome</keyword>